<gene>
    <name evidence="4" type="ORF">GCM10010121_081550</name>
</gene>
<comment type="caution">
    <text evidence="4">The sequence shown here is derived from an EMBL/GenBank/DDBJ whole genome shotgun (WGS) entry which is preliminary data.</text>
</comment>
<evidence type="ECO:0008006" key="6">
    <source>
        <dbReference type="Google" id="ProtNLM"/>
    </source>
</evidence>
<dbReference type="Gene3D" id="3.60.40.10">
    <property type="entry name" value="PPM-type phosphatase domain"/>
    <property type="match status" value="1"/>
</dbReference>
<keyword evidence="5" id="KW-1185">Reference proteome</keyword>
<sequence>MTLGRRLALLIATYEYQDDGLRALTAPAHDAEALAAVLKDPDIAGFEVTTLINEPNHRVGEAIADLYRDRRRDDLTLLYFTGHGLKDDDGRLYLAMTNTRRSSLLFTSLSAEQIDQAMADCMSRQKVLILDCCYSGAFPAGRLAKADPDVHTLERFQGRGRTVLTASDATQYSFEGSRQPHGTAAPSVFTRHLVAGLRDGSADLDGDGDITLDELYSYVYDRVVDEMPQQRPKKQDNVEGRMVIARNINWSLPTHLCHALSSPIPTDRLGALDGLAHLHRIGNNLVRQRALDEIQRLLDDDSRTVSATAAAHLQSLLPPTPEPTPPAASVTKQAVEGQAAPRGSRPVTSEAQPPAAAALTSKKQSGISGADGRSALVVPVAAPEPVPWQRVTVGVPGPEFEARPPGQYSFDFPDTECDGWSTPALALRYASVRGNAHRYFRQPRQDAARAAVHEPTGSIVFAVADGESGAKEPALGAVEACRASVEKMLHQLSQDQEQLDLLGVVGHAAERLWELTKWRLGVKEPERSDVAQFYATALVAGVVRPHPAGPVVEVCRIGDSEAWVLDSSSGQYQRLFGSKTPSETARLPDVPDPLKHTSTRLTSHHALLIGTGGFADVLGDDGQGRVGVLFAKHLAAPPPRLWLGHLLDFSRETFDDDRTLLAIWPRQQSHDDRPGA</sequence>
<reference evidence="4" key="2">
    <citation type="submission" date="2020-09" db="EMBL/GenBank/DDBJ databases">
        <authorList>
            <person name="Sun Q."/>
            <person name="Ohkuma M."/>
        </authorList>
    </citation>
    <scope>NUCLEOTIDE SEQUENCE</scope>
    <source>
        <strain evidence="4">JCM 3086</strain>
    </source>
</reference>
<dbReference type="NCBIfam" id="NF047832">
    <property type="entry name" value="caspase_w_EACC1"/>
    <property type="match status" value="1"/>
</dbReference>
<dbReference type="SUPFAM" id="SSF52129">
    <property type="entry name" value="Caspase-like"/>
    <property type="match status" value="1"/>
</dbReference>
<dbReference type="GO" id="GO:0006508">
    <property type="term" value="P:proteolysis"/>
    <property type="evidence" value="ECO:0007669"/>
    <property type="project" value="InterPro"/>
</dbReference>
<feature type="region of interest" description="Disordered" evidence="1">
    <location>
        <begin position="313"/>
        <end position="370"/>
    </location>
</feature>
<name>A0A917P301_9ACTN</name>
<dbReference type="EMBL" id="BMQA01000057">
    <property type="protein sequence ID" value="GGJ58563.1"/>
    <property type="molecule type" value="Genomic_DNA"/>
</dbReference>
<reference evidence="4" key="1">
    <citation type="journal article" date="2014" name="Int. J. Syst. Evol. Microbiol.">
        <title>Complete genome sequence of Corynebacterium casei LMG S-19264T (=DSM 44701T), isolated from a smear-ripened cheese.</title>
        <authorList>
            <consortium name="US DOE Joint Genome Institute (JGI-PGF)"/>
            <person name="Walter F."/>
            <person name="Albersmeier A."/>
            <person name="Kalinowski J."/>
            <person name="Ruckert C."/>
        </authorList>
    </citation>
    <scope>NUCLEOTIDE SEQUENCE</scope>
    <source>
        <strain evidence="4">JCM 3086</strain>
    </source>
</reference>
<accession>A0A917P301</accession>
<dbReference type="SUPFAM" id="SSF48371">
    <property type="entry name" value="ARM repeat"/>
    <property type="match status" value="1"/>
</dbReference>
<evidence type="ECO:0000313" key="4">
    <source>
        <dbReference type="EMBL" id="GGJ58563.1"/>
    </source>
</evidence>
<feature type="domain" description="Peptidase C14 caspase" evidence="2">
    <location>
        <begin position="5"/>
        <end position="232"/>
    </location>
</feature>
<proteinExistence type="predicted"/>
<dbReference type="SUPFAM" id="SSF81606">
    <property type="entry name" value="PP2C-like"/>
    <property type="match status" value="1"/>
</dbReference>
<dbReference type="InterPro" id="IPR052039">
    <property type="entry name" value="Caspase-related_regulators"/>
</dbReference>
<dbReference type="InterPro" id="IPR036457">
    <property type="entry name" value="PPM-type-like_dom_sf"/>
</dbReference>
<dbReference type="InterPro" id="IPR001932">
    <property type="entry name" value="PPM-type_phosphatase-like_dom"/>
</dbReference>
<evidence type="ECO:0000259" key="3">
    <source>
        <dbReference type="Pfam" id="PF13672"/>
    </source>
</evidence>
<dbReference type="AlphaFoldDB" id="A0A917P301"/>
<evidence type="ECO:0000313" key="5">
    <source>
        <dbReference type="Proteomes" id="UP000657574"/>
    </source>
</evidence>
<dbReference type="Proteomes" id="UP000657574">
    <property type="component" value="Unassembled WGS sequence"/>
</dbReference>
<dbReference type="Gene3D" id="3.40.50.1460">
    <property type="match status" value="1"/>
</dbReference>
<dbReference type="InterPro" id="IPR018247">
    <property type="entry name" value="EF_Hand_1_Ca_BS"/>
</dbReference>
<dbReference type="Pfam" id="PF13672">
    <property type="entry name" value="PP2C_2"/>
    <property type="match status" value="1"/>
</dbReference>
<dbReference type="PANTHER" id="PTHR22576">
    <property type="entry name" value="MUCOSA ASSOCIATED LYMPHOID TISSUE LYMPHOMA TRANSLOCATION PROTEIN 1/PARACASPASE"/>
    <property type="match status" value="1"/>
</dbReference>
<evidence type="ECO:0000259" key="2">
    <source>
        <dbReference type="Pfam" id="PF00656"/>
    </source>
</evidence>
<dbReference type="InterPro" id="IPR011600">
    <property type="entry name" value="Pept_C14_caspase"/>
</dbReference>
<dbReference type="InterPro" id="IPR029030">
    <property type="entry name" value="Caspase-like_dom_sf"/>
</dbReference>
<organism evidence="4 5">
    <name type="scientific">Streptomyces brasiliensis</name>
    <dbReference type="NCBI Taxonomy" id="1954"/>
    <lineage>
        <taxon>Bacteria</taxon>
        <taxon>Bacillati</taxon>
        <taxon>Actinomycetota</taxon>
        <taxon>Actinomycetes</taxon>
        <taxon>Kitasatosporales</taxon>
        <taxon>Streptomycetaceae</taxon>
        <taxon>Streptomyces</taxon>
    </lineage>
</organism>
<dbReference type="PROSITE" id="PS00018">
    <property type="entry name" value="EF_HAND_1"/>
    <property type="match status" value="1"/>
</dbReference>
<evidence type="ECO:0000256" key="1">
    <source>
        <dbReference type="SAM" id="MobiDB-lite"/>
    </source>
</evidence>
<dbReference type="Pfam" id="PF00656">
    <property type="entry name" value="Peptidase_C14"/>
    <property type="match status" value="1"/>
</dbReference>
<dbReference type="GO" id="GO:0004197">
    <property type="term" value="F:cysteine-type endopeptidase activity"/>
    <property type="evidence" value="ECO:0007669"/>
    <property type="project" value="InterPro"/>
</dbReference>
<feature type="domain" description="PPM-type phosphatase" evidence="3">
    <location>
        <begin position="433"/>
        <end position="618"/>
    </location>
</feature>
<protein>
    <recommendedName>
        <fullName evidence="6">Caspase domain-containing protein</fullName>
    </recommendedName>
</protein>
<dbReference type="InterPro" id="IPR016024">
    <property type="entry name" value="ARM-type_fold"/>
</dbReference>
<dbReference type="RefSeq" id="WP_189316381.1">
    <property type="nucleotide sequence ID" value="NZ_BMQA01000057.1"/>
</dbReference>
<dbReference type="PANTHER" id="PTHR22576:SF37">
    <property type="entry name" value="MUCOSA-ASSOCIATED LYMPHOID TISSUE LYMPHOMA TRANSLOCATION PROTEIN 1"/>
    <property type="match status" value="1"/>
</dbReference>